<dbReference type="AlphaFoldDB" id="A0A4C1X654"/>
<sequence length="114" mass="12533">MHCRALGYQNRISDGRDIDEIVVTEGNSPSKLSLTGRNDTADAGASYPYSVRVCIGLVKVNEMSSNWRGLSVVTEEFICSLSTSPSNVVSSSVVQWKHEYNSNQPKVQEFTSSQ</sequence>
<evidence type="ECO:0000313" key="2">
    <source>
        <dbReference type="Proteomes" id="UP000299102"/>
    </source>
</evidence>
<evidence type="ECO:0000313" key="1">
    <source>
        <dbReference type="EMBL" id="GBP59258.1"/>
    </source>
</evidence>
<protein>
    <submittedName>
        <fullName evidence="1">Uncharacterized protein</fullName>
    </submittedName>
</protein>
<accession>A0A4C1X654</accession>
<dbReference type="Proteomes" id="UP000299102">
    <property type="component" value="Unassembled WGS sequence"/>
</dbReference>
<dbReference type="EMBL" id="BGZK01000756">
    <property type="protein sequence ID" value="GBP59258.1"/>
    <property type="molecule type" value="Genomic_DNA"/>
</dbReference>
<name>A0A4C1X654_EUMVA</name>
<proteinExistence type="predicted"/>
<keyword evidence="2" id="KW-1185">Reference proteome</keyword>
<gene>
    <name evidence="1" type="ORF">EVAR_97760_1</name>
</gene>
<organism evidence="1 2">
    <name type="scientific">Eumeta variegata</name>
    <name type="common">Bagworm moth</name>
    <name type="synonym">Eumeta japonica</name>
    <dbReference type="NCBI Taxonomy" id="151549"/>
    <lineage>
        <taxon>Eukaryota</taxon>
        <taxon>Metazoa</taxon>
        <taxon>Ecdysozoa</taxon>
        <taxon>Arthropoda</taxon>
        <taxon>Hexapoda</taxon>
        <taxon>Insecta</taxon>
        <taxon>Pterygota</taxon>
        <taxon>Neoptera</taxon>
        <taxon>Endopterygota</taxon>
        <taxon>Lepidoptera</taxon>
        <taxon>Glossata</taxon>
        <taxon>Ditrysia</taxon>
        <taxon>Tineoidea</taxon>
        <taxon>Psychidae</taxon>
        <taxon>Oiketicinae</taxon>
        <taxon>Eumeta</taxon>
    </lineage>
</organism>
<reference evidence="1 2" key="1">
    <citation type="journal article" date="2019" name="Commun. Biol.">
        <title>The bagworm genome reveals a unique fibroin gene that provides high tensile strength.</title>
        <authorList>
            <person name="Kono N."/>
            <person name="Nakamura H."/>
            <person name="Ohtoshi R."/>
            <person name="Tomita M."/>
            <person name="Numata K."/>
            <person name="Arakawa K."/>
        </authorList>
    </citation>
    <scope>NUCLEOTIDE SEQUENCE [LARGE SCALE GENOMIC DNA]</scope>
</reference>
<comment type="caution">
    <text evidence="1">The sequence shown here is derived from an EMBL/GenBank/DDBJ whole genome shotgun (WGS) entry which is preliminary data.</text>
</comment>